<evidence type="ECO:0000313" key="2">
    <source>
        <dbReference type="Proteomes" id="UP000682733"/>
    </source>
</evidence>
<organism evidence="1 2">
    <name type="scientific">Didymodactylos carnosus</name>
    <dbReference type="NCBI Taxonomy" id="1234261"/>
    <lineage>
        <taxon>Eukaryota</taxon>
        <taxon>Metazoa</taxon>
        <taxon>Spiralia</taxon>
        <taxon>Gnathifera</taxon>
        <taxon>Rotifera</taxon>
        <taxon>Eurotatoria</taxon>
        <taxon>Bdelloidea</taxon>
        <taxon>Philodinida</taxon>
        <taxon>Philodinidae</taxon>
        <taxon>Didymodactylos</taxon>
    </lineage>
</organism>
<gene>
    <name evidence="1" type="ORF">TMI583_LOCUS50014</name>
</gene>
<dbReference type="AlphaFoldDB" id="A0A8S2YIF0"/>
<feature type="non-terminal residue" evidence="1">
    <location>
        <position position="1"/>
    </location>
</feature>
<sequence>LGKQAFQVGKNWRNECGWKVNQPVVTYEQLFRKVKECHERDGHFGRDKTWAK</sequence>
<protein>
    <submittedName>
        <fullName evidence="1">Uncharacterized protein</fullName>
    </submittedName>
</protein>
<feature type="non-terminal residue" evidence="1">
    <location>
        <position position="52"/>
    </location>
</feature>
<comment type="caution">
    <text evidence="1">The sequence shown here is derived from an EMBL/GenBank/DDBJ whole genome shotgun (WGS) entry which is preliminary data.</text>
</comment>
<name>A0A8S2YIF0_9BILA</name>
<accession>A0A8S2YIF0</accession>
<dbReference type="Proteomes" id="UP000682733">
    <property type="component" value="Unassembled WGS sequence"/>
</dbReference>
<proteinExistence type="predicted"/>
<evidence type="ECO:0000313" key="1">
    <source>
        <dbReference type="EMBL" id="CAF4564663.1"/>
    </source>
</evidence>
<reference evidence="1" key="1">
    <citation type="submission" date="2021-02" db="EMBL/GenBank/DDBJ databases">
        <authorList>
            <person name="Nowell W R."/>
        </authorList>
    </citation>
    <scope>NUCLEOTIDE SEQUENCE</scope>
</reference>
<dbReference type="EMBL" id="CAJOBA010115010">
    <property type="protein sequence ID" value="CAF4564663.1"/>
    <property type="molecule type" value="Genomic_DNA"/>
</dbReference>